<dbReference type="EMBL" id="LWLG01000007">
    <property type="protein sequence ID" value="OAQ20721.1"/>
    <property type="molecule type" value="Genomic_DNA"/>
</dbReference>
<dbReference type="SUPFAM" id="SSF50156">
    <property type="entry name" value="PDZ domain-like"/>
    <property type="match status" value="1"/>
</dbReference>
<dbReference type="PANTHER" id="PTHR45726:SF3">
    <property type="entry name" value="LEUKOTRIENE A-4 HYDROLASE"/>
    <property type="match status" value="1"/>
</dbReference>
<feature type="domain" description="PDZ" evidence="4">
    <location>
        <begin position="909"/>
        <end position="977"/>
    </location>
</feature>
<dbReference type="SUPFAM" id="SSF55486">
    <property type="entry name" value="Metalloproteases ('zincins'), catalytic domain"/>
    <property type="match status" value="1"/>
</dbReference>
<gene>
    <name evidence="5" type="ORF">TDIS_1177</name>
</gene>
<feature type="binding site" evidence="2">
    <location>
        <position position="293"/>
    </location>
    <ligand>
        <name>Zn(2+)</name>
        <dbReference type="ChEBI" id="CHEBI:29105"/>
        <note>catalytic</note>
    </ligand>
</feature>
<organism evidence="5 6">
    <name type="scientific">Thermosulfurimonas dismutans</name>
    <dbReference type="NCBI Taxonomy" id="999894"/>
    <lineage>
        <taxon>Bacteria</taxon>
        <taxon>Pseudomonadati</taxon>
        <taxon>Thermodesulfobacteriota</taxon>
        <taxon>Thermodesulfobacteria</taxon>
        <taxon>Thermodesulfobacteriales</taxon>
        <taxon>Thermodesulfobacteriaceae</taxon>
        <taxon>Thermosulfurimonas</taxon>
    </lineage>
</organism>
<dbReference type="CDD" id="cd14727">
    <property type="entry name" value="ChanN-like"/>
    <property type="match status" value="1"/>
</dbReference>
<dbReference type="InterPro" id="IPR007314">
    <property type="entry name" value="Cofac_haem-bd_dom"/>
</dbReference>
<protein>
    <recommendedName>
        <fullName evidence="4">PDZ domain-containing protein</fullName>
    </recommendedName>
</protein>
<dbReference type="OrthoDB" id="9795827at2"/>
<dbReference type="Pfam" id="PF13180">
    <property type="entry name" value="PDZ_2"/>
    <property type="match status" value="1"/>
</dbReference>
<dbReference type="Pfam" id="PF04187">
    <property type="entry name" value="Cofac_haem_bdg"/>
    <property type="match status" value="1"/>
</dbReference>
<dbReference type="Pfam" id="PF01433">
    <property type="entry name" value="Peptidase_M1"/>
    <property type="match status" value="1"/>
</dbReference>
<dbReference type="InterPro" id="IPR034015">
    <property type="entry name" value="M1_LTA4H"/>
</dbReference>
<dbReference type="Gene3D" id="1.10.390.10">
    <property type="entry name" value="Neutral Protease Domain 2"/>
    <property type="match status" value="1"/>
</dbReference>
<dbReference type="SUPFAM" id="SSF159501">
    <property type="entry name" value="EreA/ChaN-like"/>
    <property type="match status" value="1"/>
</dbReference>
<feature type="binding site" evidence="2">
    <location>
        <position position="277"/>
    </location>
    <ligand>
        <name>Zn(2+)</name>
        <dbReference type="ChEBI" id="CHEBI:29105"/>
        <note>catalytic</note>
    </ligand>
</feature>
<feature type="binding site" evidence="2">
    <location>
        <position position="273"/>
    </location>
    <ligand>
        <name>Zn(2+)</name>
        <dbReference type="ChEBI" id="CHEBI:29105"/>
        <note>catalytic</note>
    </ligand>
</feature>
<dbReference type="SMART" id="SM00228">
    <property type="entry name" value="PDZ"/>
    <property type="match status" value="1"/>
</dbReference>
<keyword evidence="3" id="KW-0732">Signal</keyword>
<dbReference type="Gene3D" id="3.40.50.11550">
    <property type="match status" value="1"/>
</dbReference>
<sequence>MKRISFFGIIFAILFLNTSALKAAPKNNIPRVSVWININPQDHTITGKSVVLLPQGKVTWINVRNLILQKVLLGKKLIRPEIENGRFRVLSVGKNQFLEIHFRAYFPSKNFAHTKGFISKEEGLLLGNWFPAPEDLAIYSLRVSVPNKYKVITSAEELKVQKQKKVKIYNFSLFHPSPAPPLIFGKYEYYYRTWHNRTLALYLKVPDPELARNYLENALRALKTYEKLIGPYPYRRLSIVEISHEVGYSYPTLVLFGSKVIRLPFILKTSLSHEILHQWFGCSVYPDKGNWSEGLVTYLADYRASEEKGQGKDYRKDLLIAHETWCAGEDPLPLMNFDVRKDRCTQALGYGKGAFFFHMLKQQIGEQSFETSIKAIYLEYRYRKADWEDLRKIFEKYSRKDLSNFFRQWLTRKGKPKLGLTKRYLVKDEQGNYRLGLTIYQEAPYYDLELSLLINTNQERITKRILLKDFKKEIEITLNAKPQEVILDPDYDIWRTLSEAELPPNLGRVLSSPGKIWLEKEDWLIYRPIIHILKKSGYEVVFGPPPEPANERENLVYFGKLPGGIGFLFPDRKIKEGFLLEVKENPNFPQRVIMVAKAQDENEITAVISKLPHLWRYARLYFREGRTLEKDKEVGIEGLRLSLEAGITGLPLKKLLSLDEIIRQVSLSRVILVGEEHNRYEHHLAQLEIIKWLHNHGHKIAIGMEMFQQPFQKYLDLYLSGEISEQEFLKRTEYFKRWRFDWKLYKPILDYAKKNGIPVVALNIPYEITKKVARSGLESLSLEEKADLPEIDFSNEAYRAYLFEIYKKHREFAYEFPKFEFFYQAQLLWDEGMAEAASRWLSENPEYQMIILAGKGHIMYGYGIPSRIKRRGISSVATLVLGGNEKVTAGFADYILYPEPVAPPFTARLGVWLEEIEEGLRIAKVEKETPAYKVGLKKGDILVSADGQRLKSVADLKIILTFKKKGDNLELRYLREQKVHSLTIKF</sequence>
<feature type="active site" description="Proton acceptor" evidence="1">
    <location>
        <position position="274"/>
    </location>
</feature>
<keyword evidence="6" id="KW-1185">Reference proteome</keyword>
<dbReference type="GO" id="GO:0008237">
    <property type="term" value="F:metallopeptidase activity"/>
    <property type="evidence" value="ECO:0007669"/>
    <property type="project" value="InterPro"/>
</dbReference>
<dbReference type="InterPro" id="IPR001478">
    <property type="entry name" value="PDZ"/>
</dbReference>
<dbReference type="PATRIC" id="fig|999894.6.peg.1172"/>
<dbReference type="InterPro" id="IPR014782">
    <property type="entry name" value="Peptidase_M1_dom"/>
</dbReference>
<accession>A0A179D4J4</accession>
<dbReference type="PANTHER" id="PTHR45726">
    <property type="entry name" value="LEUKOTRIENE A-4 HYDROLASE"/>
    <property type="match status" value="1"/>
</dbReference>
<comment type="caution">
    <text evidence="5">The sequence shown here is derived from an EMBL/GenBank/DDBJ whole genome shotgun (WGS) entry which is preliminary data.</text>
</comment>
<dbReference type="Gene3D" id="2.30.42.10">
    <property type="match status" value="1"/>
</dbReference>
<feature type="chain" id="PRO_5008100245" description="PDZ domain-containing protein" evidence="3">
    <location>
        <begin position="24"/>
        <end position="986"/>
    </location>
</feature>
<keyword evidence="2" id="KW-0479">Metal-binding</keyword>
<reference evidence="5 6" key="1">
    <citation type="submission" date="2016-04" db="EMBL/GenBank/DDBJ databases">
        <title>Genome analysis of Thermosulfurimonas dismutans, the first thermophilic sulfur-disproportionating bacterium of the phylum Thermodesulfobacteria.</title>
        <authorList>
            <person name="Mardanov A.V."/>
            <person name="Beletsky A.V."/>
            <person name="Kadnikov V.V."/>
            <person name="Slobodkin A.I."/>
            <person name="Ravin N.V."/>
        </authorList>
    </citation>
    <scope>NUCLEOTIDE SEQUENCE [LARGE SCALE GENOMIC DNA]</scope>
    <source>
        <strain evidence="5 6">S95</strain>
    </source>
</reference>
<evidence type="ECO:0000313" key="6">
    <source>
        <dbReference type="Proteomes" id="UP000078390"/>
    </source>
</evidence>
<dbReference type="AlphaFoldDB" id="A0A179D4J4"/>
<dbReference type="PROSITE" id="PS50106">
    <property type="entry name" value="PDZ"/>
    <property type="match status" value="1"/>
</dbReference>
<dbReference type="Proteomes" id="UP000078390">
    <property type="component" value="Unassembled WGS sequence"/>
</dbReference>
<dbReference type="InterPro" id="IPR027268">
    <property type="entry name" value="Peptidase_M4/M1_CTD_sf"/>
</dbReference>
<dbReference type="InterPro" id="IPR036034">
    <property type="entry name" value="PDZ_sf"/>
</dbReference>
<evidence type="ECO:0000256" key="3">
    <source>
        <dbReference type="SAM" id="SignalP"/>
    </source>
</evidence>
<dbReference type="STRING" id="999894.TDIS_1177"/>
<keyword evidence="2" id="KW-0862">Zinc</keyword>
<name>A0A179D4J4_9BACT</name>
<evidence type="ECO:0000313" key="5">
    <source>
        <dbReference type="EMBL" id="OAQ20721.1"/>
    </source>
</evidence>
<dbReference type="GO" id="GO:0008270">
    <property type="term" value="F:zinc ion binding"/>
    <property type="evidence" value="ECO:0007669"/>
    <property type="project" value="InterPro"/>
</dbReference>
<comment type="cofactor">
    <cofactor evidence="2">
        <name>Zn(2+)</name>
        <dbReference type="ChEBI" id="CHEBI:29105"/>
    </cofactor>
    <text evidence="2">Binds 1 zinc ion per subunit.</text>
</comment>
<evidence type="ECO:0000256" key="1">
    <source>
        <dbReference type="PIRSR" id="PIRSR634015-1"/>
    </source>
</evidence>
<feature type="signal peptide" evidence="3">
    <location>
        <begin position="1"/>
        <end position="23"/>
    </location>
</feature>
<proteinExistence type="predicted"/>
<evidence type="ECO:0000256" key="2">
    <source>
        <dbReference type="PIRSR" id="PIRSR634015-3"/>
    </source>
</evidence>
<evidence type="ECO:0000259" key="4">
    <source>
        <dbReference type="PROSITE" id="PS50106"/>
    </source>
</evidence>
<feature type="active site" description="Proton donor" evidence="1">
    <location>
        <position position="350"/>
    </location>
</feature>